<gene>
    <name evidence="1" type="ORF">COCVIDRAFT_94732</name>
</gene>
<reference evidence="1 2" key="1">
    <citation type="journal article" date="2013" name="PLoS Genet.">
        <title>Comparative genome structure, secondary metabolite, and effector coding capacity across Cochliobolus pathogens.</title>
        <authorList>
            <person name="Condon B.J."/>
            <person name="Leng Y."/>
            <person name="Wu D."/>
            <person name="Bushley K.E."/>
            <person name="Ohm R.A."/>
            <person name="Otillar R."/>
            <person name="Martin J."/>
            <person name="Schackwitz W."/>
            <person name="Grimwood J."/>
            <person name="MohdZainudin N."/>
            <person name="Xue C."/>
            <person name="Wang R."/>
            <person name="Manning V.A."/>
            <person name="Dhillon B."/>
            <person name="Tu Z.J."/>
            <person name="Steffenson B.J."/>
            <person name="Salamov A."/>
            <person name="Sun H."/>
            <person name="Lowry S."/>
            <person name="LaButti K."/>
            <person name="Han J."/>
            <person name="Copeland A."/>
            <person name="Lindquist E."/>
            <person name="Barry K."/>
            <person name="Schmutz J."/>
            <person name="Baker S.E."/>
            <person name="Ciuffetti L.M."/>
            <person name="Grigoriev I.V."/>
            <person name="Zhong S."/>
            <person name="Turgeon B.G."/>
        </authorList>
    </citation>
    <scope>NUCLEOTIDE SEQUENCE [LARGE SCALE GENOMIC DNA]</scope>
    <source>
        <strain evidence="1 2">FI3</strain>
    </source>
</reference>
<evidence type="ECO:0000313" key="2">
    <source>
        <dbReference type="Proteomes" id="UP000054337"/>
    </source>
</evidence>
<dbReference type="OrthoDB" id="10337738at2759"/>
<dbReference type="HOGENOM" id="CLU_2687448_0_0_1"/>
<keyword evidence="2" id="KW-1185">Reference proteome</keyword>
<accession>W7EXM6</accession>
<organism evidence="1 2">
    <name type="scientific">Bipolaris victoriae (strain FI3)</name>
    <name type="common">Victoria blight of oats agent</name>
    <name type="synonym">Cochliobolus victoriae</name>
    <dbReference type="NCBI Taxonomy" id="930091"/>
    <lineage>
        <taxon>Eukaryota</taxon>
        <taxon>Fungi</taxon>
        <taxon>Dikarya</taxon>
        <taxon>Ascomycota</taxon>
        <taxon>Pezizomycotina</taxon>
        <taxon>Dothideomycetes</taxon>
        <taxon>Pleosporomycetidae</taxon>
        <taxon>Pleosporales</taxon>
        <taxon>Pleosporineae</taxon>
        <taxon>Pleosporaceae</taxon>
        <taxon>Bipolaris</taxon>
    </lineage>
</organism>
<protein>
    <submittedName>
        <fullName evidence="1">Uncharacterized protein</fullName>
    </submittedName>
</protein>
<evidence type="ECO:0000313" key="1">
    <source>
        <dbReference type="EMBL" id="EUN28757.1"/>
    </source>
</evidence>
<proteinExistence type="predicted"/>
<dbReference type="Proteomes" id="UP000054337">
    <property type="component" value="Unassembled WGS sequence"/>
</dbReference>
<dbReference type="RefSeq" id="XP_014558345.1">
    <property type="nucleotide sequence ID" value="XM_014702859.1"/>
</dbReference>
<name>W7EXM6_BIPV3</name>
<sequence>MLPPFGPRMQRRHCGSQPCRFAAGALGTARGVISLVISNILESIPRSSSKSFCAGVAGWMKKQISNKKGKKKRERKNIMFHVAF</sequence>
<dbReference type="AlphaFoldDB" id="W7EXM6"/>
<dbReference type="EMBL" id="KI968718">
    <property type="protein sequence ID" value="EUN28757.1"/>
    <property type="molecule type" value="Genomic_DNA"/>
</dbReference>
<dbReference type="GeneID" id="26259925"/>